<reference evidence="1" key="2">
    <citation type="submission" date="2025-03" db="EMBL/GenBank/DDBJ databases">
        <authorList>
            <consortium name="ELIXIR-Norway"/>
            <consortium name="Elixir Norway"/>
        </authorList>
    </citation>
    <scope>NUCLEOTIDE SEQUENCE</scope>
</reference>
<proteinExistence type="predicted"/>
<evidence type="ECO:0000313" key="1">
    <source>
        <dbReference type="EMBL" id="CAM9370344.1"/>
    </source>
</evidence>
<accession>A0AC59Y4C4</accession>
<protein>
    <submittedName>
        <fullName evidence="1">Uncharacterized protein</fullName>
    </submittedName>
</protein>
<sequence length="804" mass="85220">MDGADVWAKTLAQLMAQTKPQDTWELVPQENLASGHLDSSGFQYRLRGLSRLQCGRCQWGWASAHVHVLFHLWWDEASRRGLVKMRVWGQRCLWCPPGGAECRVSLLNVRLFLGKLVRFIAQKCYAEGPGSDQGPEVCFGEHCEACDLGVCFFQQLPDPAWGPEGRSPGSIKGRFTLYSSGDEAAPAADRQLRTLGRGPLVDRPGGCTPNAIAVPLYAADFIRSPIAEGRDFCGQAEEVITIPFSLGRRARGLAGEPAGGRHIIGRGSLYLPASSKATSKGRRFPVNIKAPVFHGKGLLLSGAKATTGFIYKGLGCVSEPDEGEDGDEDEDGDTDWGARSSSTRLVPAGASPRPMTYIVGLMDSGGGSVTFPSSLTDVLLEDADPFDLVHGSLTFPFMFAYEGRAVASSASGPEGRGQVAGGCSPPAAGRERLLGTDAGSWVPLGEGSITVPFSIFSVIQSKSSGSKARGPQGDGLVPWGSSKKPKQPGPWAARFRLPPPGDEGFCWAEGFCFDPYEEVWIWVSLAVCVLWIMYLCKFSPDRSPWGRIHPLPLSALSTLGDTPLPGQDPPSPLSALSTLGETPLPGQDPPSHPECSVYTGAGDSHQRQAYGVSQWSSRPPARSDLPAPDTTGPRHHWPPLSPRPWARWTHTRLPLKPPARSLPQRQPSRRAVLSALVWPLVGSAALGRAPPAGAPAPLAPPLSAAGPCLAKEGRGRGEPRRSPWGSGADTAAAPVGVGRALRPGARAGRGSRAAGPPGGGLGLCSASSGAWSRRRDLATPLPSLCPWAGFLGVGRPHRGSVPTF</sequence>
<name>A0AC59Y4C4_RANTA</name>
<dbReference type="EMBL" id="OX596085">
    <property type="protein sequence ID" value="CAM9370344.1"/>
    <property type="molecule type" value="Genomic_DNA"/>
</dbReference>
<evidence type="ECO:0000313" key="2">
    <source>
        <dbReference type="Proteomes" id="UP001162501"/>
    </source>
</evidence>
<dbReference type="Proteomes" id="UP001162501">
    <property type="component" value="Chromosome 1"/>
</dbReference>
<reference evidence="1" key="1">
    <citation type="submission" date="2023-05" db="EMBL/GenBank/DDBJ databases">
        <authorList>
            <consortium name="ELIXIR-Norway"/>
        </authorList>
    </citation>
    <scope>NUCLEOTIDE SEQUENCE</scope>
</reference>
<organism evidence="1 2">
    <name type="scientific">Rangifer tarandus platyrhynchus</name>
    <name type="common">Svalbard reindeer</name>
    <dbReference type="NCBI Taxonomy" id="3082113"/>
    <lineage>
        <taxon>Eukaryota</taxon>
        <taxon>Metazoa</taxon>
        <taxon>Chordata</taxon>
        <taxon>Craniata</taxon>
        <taxon>Vertebrata</taxon>
        <taxon>Euteleostomi</taxon>
        <taxon>Mammalia</taxon>
        <taxon>Eutheria</taxon>
        <taxon>Laurasiatheria</taxon>
        <taxon>Artiodactyla</taxon>
        <taxon>Ruminantia</taxon>
        <taxon>Pecora</taxon>
        <taxon>Cervidae</taxon>
        <taxon>Odocoileinae</taxon>
        <taxon>Rangifer</taxon>
    </lineage>
</organism>
<gene>
    <name evidence="1" type="ORF">MRATA1EN22A_LOCUS1613</name>
</gene>